<dbReference type="InterPro" id="IPR036682">
    <property type="entry name" value="OS_D_A10/PebIII_sf"/>
</dbReference>
<dbReference type="EMBL" id="MT380358">
    <property type="protein sequence ID" value="QRF70948.1"/>
    <property type="molecule type" value="mRNA"/>
</dbReference>
<gene>
    <name evidence="2" type="primary">CSP2</name>
</gene>
<dbReference type="AlphaFoldDB" id="A0A889XL64"/>
<dbReference type="Pfam" id="PF03392">
    <property type="entry name" value="OS-D"/>
    <property type="match status" value="1"/>
</dbReference>
<protein>
    <submittedName>
        <fullName evidence="2">Chemosensory protein</fullName>
    </submittedName>
</protein>
<feature type="chain" id="PRO_5032626644" evidence="1">
    <location>
        <begin position="19"/>
        <end position="131"/>
    </location>
</feature>
<accession>A0A889XL64</accession>
<dbReference type="Gene3D" id="1.10.2080.10">
    <property type="entry name" value="Insect odorant-binding protein A10/Ejaculatory bulb-specific protein 3"/>
    <property type="match status" value="1"/>
</dbReference>
<feature type="signal peptide" evidence="1">
    <location>
        <begin position="1"/>
        <end position="18"/>
    </location>
</feature>
<sequence>MKTIVCVCLFALVAVALARPNDEPYTTKHDSINLDEILQNKRLLLSYFKCLMVDGPCTAEGTELKANITDALQTECAKCSEKQKSGVEKVIGHLYHHEKEMWEELKAKYDPEGKYSAKYEEKFKQIQEKKA</sequence>
<dbReference type="InterPro" id="IPR005055">
    <property type="entry name" value="A10/PebIII"/>
</dbReference>
<organism evidence="2">
    <name type="scientific">Semiothisa cinerearia</name>
    <dbReference type="NCBI Taxonomy" id="2249628"/>
    <lineage>
        <taxon>Eukaryota</taxon>
        <taxon>Metazoa</taxon>
        <taxon>Ecdysozoa</taxon>
        <taxon>Arthropoda</taxon>
        <taxon>Hexapoda</taxon>
        <taxon>Insecta</taxon>
        <taxon>Pterygota</taxon>
        <taxon>Neoptera</taxon>
        <taxon>Endopterygota</taxon>
        <taxon>Lepidoptera</taxon>
        <taxon>Glossata</taxon>
        <taxon>Ditrysia</taxon>
        <taxon>Geometroidea</taxon>
        <taxon>Geometridae</taxon>
        <taxon>Ennominae</taxon>
        <taxon>Semiothisa</taxon>
    </lineage>
</organism>
<evidence type="ECO:0000313" key="2">
    <source>
        <dbReference type="EMBL" id="QRF70948.1"/>
    </source>
</evidence>
<name>A0A889XL64_9NEOP</name>
<proteinExistence type="evidence at transcript level"/>
<reference evidence="2" key="1">
    <citation type="journal article" name="PLoS ONE">
        <title>Identification of chemosensory genes from the antennal transcriptome of Semiothisa cinerearia.</title>
        <authorList>
            <person name="Liu P."/>
            <person name="Zhang X."/>
            <person name="Meng R."/>
            <person name="Liu C."/>
            <person name="Li M."/>
            <person name="Zhang T."/>
        </authorList>
    </citation>
    <scope>NUCLEOTIDE SEQUENCE</scope>
</reference>
<dbReference type="PANTHER" id="PTHR11257">
    <property type="entry name" value="CHEMOSENSORY PROTEIN-RELATED"/>
    <property type="match status" value="1"/>
</dbReference>
<keyword evidence="1" id="KW-0732">Signal</keyword>
<dbReference type="PANTHER" id="PTHR11257:SF12">
    <property type="entry name" value="EJACULATORY BULB-SPECIFIC PROTEIN 3-RELATED"/>
    <property type="match status" value="1"/>
</dbReference>
<evidence type="ECO:0000256" key="1">
    <source>
        <dbReference type="SAM" id="SignalP"/>
    </source>
</evidence>
<dbReference type="SUPFAM" id="SSF100910">
    <property type="entry name" value="Chemosensory protein Csp2"/>
    <property type="match status" value="1"/>
</dbReference>